<dbReference type="Proteomes" id="UP001565369">
    <property type="component" value="Unassembled WGS sequence"/>
</dbReference>
<evidence type="ECO:0008006" key="3">
    <source>
        <dbReference type="Google" id="ProtNLM"/>
    </source>
</evidence>
<keyword evidence="2" id="KW-1185">Reference proteome</keyword>
<dbReference type="EMBL" id="JBGBZJ010000003">
    <property type="protein sequence ID" value="MEY9455218.1"/>
    <property type="molecule type" value="Genomic_DNA"/>
</dbReference>
<organism evidence="1 2">
    <name type="scientific">Bradyrhizobium ottawaense</name>
    <dbReference type="NCBI Taxonomy" id="931866"/>
    <lineage>
        <taxon>Bacteria</taxon>
        <taxon>Pseudomonadati</taxon>
        <taxon>Pseudomonadota</taxon>
        <taxon>Alphaproteobacteria</taxon>
        <taxon>Hyphomicrobiales</taxon>
        <taxon>Nitrobacteraceae</taxon>
        <taxon>Bradyrhizobium</taxon>
    </lineage>
</organism>
<reference evidence="1 2" key="1">
    <citation type="submission" date="2024-07" db="EMBL/GenBank/DDBJ databases">
        <title>Genomic Encyclopedia of Type Strains, Phase V (KMG-V): Genome sequencing to study the core and pangenomes of soil and plant-associated prokaryotes.</title>
        <authorList>
            <person name="Whitman W."/>
        </authorList>
    </citation>
    <scope>NUCLEOTIDE SEQUENCE [LARGE SCALE GENOMIC DNA]</scope>
    <source>
        <strain evidence="1 2">USDA 152</strain>
    </source>
</reference>
<accession>A0ABV4FUC3</accession>
<proteinExistence type="predicted"/>
<evidence type="ECO:0000313" key="2">
    <source>
        <dbReference type="Proteomes" id="UP001565369"/>
    </source>
</evidence>
<name>A0ABV4FUC3_9BRAD</name>
<sequence>MIHALRTQTMKRARAVLRRGKFDDQYTRYDSPWVVERPNSLGLRQQDLALVANVGVRFIANIESLRV</sequence>
<protein>
    <recommendedName>
        <fullName evidence="3">XRE family transcriptional regulator</fullName>
    </recommendedName>
</protein>
<evidence type="ECO:0000313" key="1">
    <source>
        <dbReference type="EMBL" id="MEY9455218.1"/>
    </source>
</evidence>
<gene>
    <name evidence="1" type="ORF">ABIG07_004166</name>
</gene>
<dbReference type="RefSeq" id="WP_131233130.1">
    <property type="nucleotide sequence ID" value="NZ_AP021854.1"/>
</dbReference>
<comment type="caution">
    <text evidence="1">The sequence shown here is derived from an EMBL/GenBank/DDBJ whole genome shotgun (WGS) entry which is preliminary data.</text>
</comment>